<organism evidence="1 2">
    <name type="scientific">Escherichia coli O25b:H4-ST131</name>
    <dbReference type="NCBI Taxonomy" id="941322"/>
    <lineage>
        <taxon>Bacteria</taxon>
        <taxon>Pseudomonadati</taxon>
        <taxon>Pseudomonadota</taxon>
        <taxon>Gammaproteobacteria</taxon>
        <taxon>Enterobacterales</taxon>
        <taxon>Enterobacteriaceae</taxon>
        <taxon>Escherichia</taxon>
    </lineage>
</organism>
<dbReference type="PANTHER" id="PTHR36455">
    <property type="match status" value="1"/>
</dbReference>
<dbReference type="Proteomes" id="UP000032727">
    <property type="component" value="Chromosome I"/>
</dbReference>
<protein>
    <submittedName>
        <fullName evidence="1">Transposase</fullName>
    </submittedName>
</protein>
<evidence type="ECO:0000313" key="2">
    <source>
        <dbReference type="Proteomes" id="UP000032727"/>
    </source>
</evidence>
<sequence length="180" mass="20899">MDPLSCRSAYPDFRRVGEQLRLPPLTNRFRYICPVVSDCAAGQRNWLMYSGRFAMLIPDNVWLAVKPVVMRAGTDTLTQYVQNELNAAWHDGAAFVFTNKARSRIKVLRWDKHGVWLCTRRLHRGSFRWPRKGDGTWHLTPDEFHWLVCGVDWQQVNGHDLAKWLPETPSAYTQNTAITQ</sequence>
<accession>A0AA36PAX3</accession>
<dbReference type="PANTHER" id="PTHR36455:SF1">
    <property type="entry name" value="BLR8292 PROTEIN"/>
    <property type="match status" value="1"/>
</dbReference>
<name>A0AA36PAX3_ECOLX</name>
<evidence type="ECO:0000313" key="1">
    <source>
        <dbReference type="EMBL" id="CDN84449.1"/>
    </source>
</evidence>
<reference evidence="1 2" key="1">
    <citation type="journal article" date="2014" name="PLoS ONE">
        <title>The complete genome sequence of Escherichia coli EC958: a high quality reference sequence for the globally disseminated multidrug resistant E. coli O25b:H4-ST131 clone.</title>
        <authorList>
            <person name="Forde B.M."/>
            <person name="Ben Zakour N.L."/>
            <person name="Stanton-Cook M."/>
            <person name="Phan M.D."/>
            <person name="Totsika M."/>
            <person name="Peters K.M."/>
            <person name="Chan K.G."/>
            <person name="Schembri M.A."/>
            <person name="Upton M."/>
            <person name="Beatson S.A."/>
        </authorList>
    </citation>
    <scope>NUCLEOTIDE SEQUENCE [LARGE SCALE GENOMIC DNA]</scope>
    <source>
        <strain evidence="1 2">EC958</strain>
    </source>
</reference>
<dbReference type="EMBL" id="HG941718">
    <property type="protein sequence ID" value="CDN84449.1"/>
    <property type="molecule type" value="Genomic_DNA"/>
</dbReference>
<dbReference type="KEGG" id="ecos:EC958_4097"/>
<dbReference type="InterPro" id="IPR008878">
    <property type="entry name" value="Transposase_IS66_Orf2"/>
</dbReference>
<dbReference type="AlphaFoldDB" id="A0AA36PAX3"/>
<proteinExistence type="predicted"/>
<dbReference type="Pfam" id="PF05717">
    <property type="entry name" value="TnpB_IS66"/>
    <property type="match status" value="1"/>
</dbReference>
<dbReference type="NCBIfam" id="NF033819">
    <property type="entry name" value="IS66_TnpB"/>
    <property type="match status" value="1"/>
</dbReference>
<gene>
    <name evidence="1" type="ORF">EC958_4097</name>
</gene>